<dbReference type="EMBL" id="CP132932">
    <property type="protein sequence ID" value="XCB28243.1"/>
    <property type="molecule type" value="Genomic_DNA"/>
</dbReference>
<dbReference type="KEGG" id="temp:RBB75_07945"/>
<reference evidence="2" key="1">
    <citation type="submission" date="2023-08" db="EMBL/GenBank/DDBJ databases">
        <authorList>
            <person name="Messyasz A."/>
            <person name="Mannisto M.K."/>
            <person name="Kerkhof L.J."/>
            <person name="Haggblom M."/>
        </authorList>
    </citation>
    <scope>NUCLEOTIDE SEQUENCE</scope>
    <source>
        <strain evidence="2">M8UP23</strain>
    </source>
</reference>
<accession>A0AAU7ZH58</accession>
<feature type="region of interest" description="Disordered" evidence="1">
    <location>
        <begin position="553"/>
        <end position="581"/>
    </location>
</feature>
<sequence length="581" mass="63680">MPGVYQNFAWGGCSSYEDLTLSLERQGNPKLLRTHHLWLRSCGGIWTSRLRAGPFLATEDVPAEWLDSYKIKPSDVARPVLPLEGTAPLHLRTLHAVEYLKSTFESGYAEFMVLLLSESPTALATCPFRTLQRREEDGENTIYVNHCANIAHGSPAIHDGLQELLLRDYGLLAQRTGNVQYRMTTVTTQRGAPTLQTAEVSFDVRDSTQPMLPVVEASVPECTAGQLGFSPPSVNLGVHWSTATSYADDGQQWQDGRAFQVTNTSAQTCRLGGLPDVHFLIPGAQPSNPYWAGDICRNCATTLFQPRESRWIDLRPAESAHFLVAVTLLPQRLANNCTVLAAVDLKIGGIRLPKLSFDTADCGQIAVSAWRSGAYDHDPLNLAYNRQRSLQQQHFQPSLANVPDDCRKNVSDETGMPVMFLTRGDLEWGLATHPGALDKGVPVTVWVHNRSDRPVSIFTCMDVENYLYSAFDVLDSSGRLVLTRQEVEKGKAGKGLAARIRGVMACDSNIDFPVPPHSCISGSLTRPSPFFTMRLDSKYAVAPGTYFLIPPPAAPEPMQTTPAPRSGLPSSGPILPVTITP</sequence>
<evidence type="ECO:0000256" key="1">
    <source>
        <dbReference type="SAM" id="MobiDB-lite"/>
    </source>
</evidence>
<name>A0AAU7ZH58_9BACT</name>
<organism evidence="2">
    <name type="scientific">Tunturiibacter empetritectus</name>
    <dbReference type="NCBI Taxonomy" id="3069691"/>
    <lineage>
        <taxon>Bacteria</taxon>
        <taxon>Pseudomonadati</taxon>
        <taxon>Acidobacteriota</taxon>
        <taxon>Terriglobia</taxon>
        <taxon>Terriglobales</taxon>
        <taxon>Acidobacteriaceae</taxon>
        <taxon>Tunturiibacter</taxon>
    </lineage>
</organism>
<evidence type="ECO:0000313" key="2">
    <source>
        <dbReference type="EMBL" id="XCB28243.1"/>
    </source>
</evidence>
<proteinExistence type="predicted"/>
<dbReference type="AlphaFoldDB" id="A0AAU7ZH58"/>
<protein>
    <submittedName>
        <fullName evidence="2">Uncharacterized protein</fullName>
    </submittedName>
</protein>
<reference evidence="2" key="2">
    <citation type="journal article" date="2024" name="Environ. Microbiol.">
        <title>Genome analysis and description of Tunturibacter gen. nov. expands the diversity of Terriglobia in tundra soils.</title>
        <authorList>
            <person name="Messyasz A."/>
            <person name="Mannisto M.K."/>
            <person name="Kerkhof L.J."/>
            <person name="Haggblom M.M."/>
        </authorList>
    </citation>
    <scope>NUCLEOTIDE SEQUENCE</scope>
    <source>
        <strain evidence="2">M8UP23</strain>
    </source>
</reference>
<dbReference type="RefSeq" id="WP_353070118.1">
    <property type="nucleotide sequence ID" value="NZ_CP132932.1"/>
</dbReference>
<gene>
    <name evidence="2" type="ORF">RBB75_07945</name>
</gene>